<accession>A0A919CMQ9</accession>
<dbReference type="Proteomes" id="UP000630353">
    <property type="component" value="Unassembled WGS sequence"/>
</dbReference>
<protein>
    <submittedName>
        <fullName evidence="1">Uncharacterized protein</fullName>
    </submittedName>
</protein>
<dbReference type="RefSeq" id="WP_189987488.1">
    <property type="nucleotide sequence ID" value="NZ_BMZS01000002.1"/>
</dbReference>
<sequence length="340" mass="36825">MKLLDLTPDQRAAVVAAAWAVVSAGGRMQPAPIEVECVEALQRHMLMQDPPIRGVGEGAGGPLPDDLAERLPGPVLRRQTVRQLAILATVDGAVLPEKVAVVEEAARRLGVDEFGLLVLGRVARGQYRRNGLGLMKRIVAHYWSPTGKARLQDWVSMLWTAMPWFPGLRSYLGLDAVLARYRALAALPDGTLGHEVHRYYARNGFPVPGEPKSIPEGWARHEVYHVISSYGITLQGELLLAAFIAGNTEELCLDLVLPALVQLHAGKTFVPGPTASGQLKPDEFFRAMARGAAMRVDLLDGWTLWDVADQDLGALRARYGLPALSAEETATLATAKALLA</sequence>
<keyword evidence="2" id="KW-1185">Reference proteome</keyword>
<gene>
    <name evidence="1" type="ORF">GCM10017083_06320</name>
</gene>
<name>A0A919CMQ9_9PROT</name>
<evidence type="ECO:0000313" key="2">
    <source>
        <dbReference type="Proteomes" id="UP000630353"/>
    </source>
</evidence>
<dbReference type="EMBL" id="BMZS01000002">
    <property type="protein sequence ID" value="GHD41912.1"/>
    <property type="molecule type" value="Genomic_DNA"/>
</dbReference>
<evidence type="ECO:0000313" key="1">
    <source>
        <dbReference type="EMBL" id="GHD41912.1"/>
    </source>
</evidence>
<dbReference type="AlphaFoldDB" id="A0A919CMQ9"/>
<reference evidence="1" key="1">
    <citation type="journal article" date="2014" name="Int. J. Syst. Evol. Microbiol.">
        <title>Complete genome sequence of Corynebacterium casei LMG S-19264T (=DSM 44701T), isolated from a smear-ripened cheese.</title>
        <authorList>
            <consortium name="US DOE Joint Genome Institute (JGI-PGF)"/>
            <person name="Walter F."/>
            <person name="Albersmeier A."/>
            <person name="Kalinowski J."/>
            <person name="Ruckert C."/>
        </authorList>
    </citation>
    <scope>NUCLEOTIDE SEQUENCE</scope>
    <source>
        <strain evidence="1">KCTC 42651</strain>
    </source>
</reference>
<comment type="caution">
    <text evidence="1">The sequence shown here is derived from an EMBL/GenBank/DDBJ whole genome shotgun (WGS) entry which is preliminary data.</text>
</comment>
<proteinExistence type="predicted"/>
<reference evidence="1" key="2">
    <citation type="submission" date="2020-09" db="EMBL/GenBank/DDBJ databases">
        <authorList>
            <person name="Sun Q."/>
            <person name="Kim S."/>
        </authorList>
    </citation>
    <scope>NUCLEOTIDE SEQUENCE</scope>
    <source>
        <strain evidence="1">KCTC 42651</strain>
    </source>
</reference>
<organism evidence="1 2">
    <name type="scientific">Thalassobaculum fulvum</name>
    <dbReference type="NCBI Taxonomy" id="1633335"/>
    <lineage>
        <taxon>Bacteria</taxon>
        <taxon>Pseudomonadati</taxon>
        <taxon>Pseudomonadota</taxon>
        <taxon>Alphaproteobacteria</taxon>
        <taxon>Rhodospirillales</taxon>
        <taxon>Thalassobaculaceae</taxon>
        <taxon>Thalassobaculum</taxon>
    </lineage>
</organism>